<dbReference type="Gene3D" id="2.60.60.20">
    <property type="entry name" value="PLAT/LH2 domain"/>
    <property type="match status" value="1"/>
</dbReference>
<comment type="caution">
    <text evidence="8">Lacks conserved residue(s) required for the propagation of feature annotation.</text>
</comment>
<dbReference type="InterPro" id="IPR046791">
    <property type="entry name" value="Polycystin_dom"/>
</dbReference>
<dbReference type="InterPro" id="IPR057244">
    <property type="entry name" value="GAIN_B"/>
</dbReference>
<feature type="compositionally biased region" description="Basic and acidic residues" evidence="9">
    <location>
        <begin position="337"/>
        <end position="360"/>
    </location>
</feature>
<gene>
    <name evidence="13" type="ORF">PoB_000892500</name>
</gene>
<dbReference type="PANTHER" id="PTHR46730:SF1">
    <property type="entry name" value="PLAT DOMAIN-CONTAINING PROTEIN"/>
    <property type="match status" value="1"/>
</dbReference>
<evidence type="ECO:0000256" key="9">
    <source>
        <dbReference type="SAM" id="MobiDB-lite"/>
    </source>
</evidence>
<evidence type="ECO:0000256" key="6">
    <source>
        <dbReference type="ARBA" id="ARBA00023136"/>
    </source>
</evidence>
<dbReference type="Pfam" id="PF08016">
    <property type="entry name" value="PKD_channel"/>
    <property type="match status" value="1"/>
</dbReference>
<feature type="compositionally biased region" description="Basic and acidic residues" evidence="9">
    <location>
        <begin position="1980"/>
        <end position="1989"/>
    </location>
</feature>
<organism evidence="13 14">
    <name type="scientific">Plakobranchus ocellatus</name>
    <dbReference type="NCBI Taxonomy" id="259542"/>
    <lineage>
        <taxon>Eukaryota</taxon>
        <taxon>Metazoa</taxon>
        <taxon>Spiralia</taxon>
        <taxon>Lophotrochozoa</taxon>
        <taxon>Mollusca</taxon>
        <taxon>Gastropoda</taxon>
        <taxon>Heterobranchia</taxon>
        <taxon>Euthyneura</taxon>
        <taxon>Panpulmonata</taxon>
        <taxon>Sacoglossa</taxon>
        <taxon>Placobranchoidea</taxon>
        <taxon>Plakobranchidae</taxon>
        <taxon>Plakobranchus</taxon>
    </lineage>
</organism>
<evidence type="ECO:0000256" key="2">
    <source>
        <dbReference type="ARBA" id="ARBA00007200"/>
    </source>
</evidence>
<dbReference type="InterPro" id="IPR036392">
    <property type="entry name" value="PLAT/LH2_dom_sf"/>
</dbReference>
<dbReference type="SMART" id="SM00303">
    <property type="entry name" value="GPS"/>
    <property type="match status" value="1"/>
</dbReference>
<evidence type="ECO:0000256" key="7">
    <source>
        <dbReference type="ARBA" id="ARBA00023157"/>
    </source>
</evidence>
<dbReference type="CDD" id="cd01752">
    <property type="entry name" value="PLAT_polycystin"/>
    <property type="match status" value="1"/>
</dbReference>
<dbReference type="Pfam" id="PF01825">
    <property type="entry name" value="GPS"/>
    <property type="match status" value="1"/>
</dbReference>
<dbReference type="Proteomes" id="UP000735302">
    <property type="component" value="Unassembled WGS sequence"/>
</dbReference>
<dbReference type="InterPro" id="IPR013122">
    <property type="entry name" value="PKD1_2_channel"/>
</dbReference>
<feature type="non-terminal residue" evidence="13">
    <location>
        <position position="1"/>
    </location>
</feature>
<feature type="compositionally biased region" description="Polar residues" evidence="9">
    <location>
        <begin position="1963"/>
        <end position="1979"/>
    </location>
</feature>
<feature type="region of interest" description="Disordered" evidence="9">
    <location>
        <begin position="1817"/>
        <end position="1844"/>
    </location>
</feature>
<feature type="transmembrane region" description="Helical" evidence="10">
    <location>
        <begin position="1379"/>
        <end position="1405"/>
    </location>
</feature>
<feature type="transmembrane region" description="Helical" evidence="10">
    <location>
        <begin position="956"/>
        <end position="978"/>
    </location>
</feature>
<dbReference type="SMART" id="SM00308">
    <property type="entry name" value="LH2"/>
    <property type="match status" value="1"/>
</dbReference>
<feature type="compositionally biased region" description="Basic and acidic residues" evidence="9">
    <location>
        <begin position="28"/>
        <end position="53"/>
    </location>
</feature>
<evidence type="ECO:0000259" key="12">
    <source>
        <dbReference type="PROSITE" id="PS50221"/>
    </source>
</evidence>
<evidence type="ECO:0000256" key="8">
    <source>
        <dbReference type="PROSITE-ProRule" id="PRU00152"/>
    </source>
</evidence>
<evidence type="ECO:0000259" key="11">
    <source>
        <dbReference type="PROSITE" id="PS50095"/>
    </source>
</evidence>
<dbReference type="EMBL" id="BLXT01000981">
    <property type="protein sequence ID" value="GFN82419.1"/>
    <property type="molecule type" value="Genomic_DNA"/>
</dbReference>
<feature type="transmembrane region" description="Helical" evidence="10">
    <location>
        <begin position="990"/>
        <end position="1014"/>
    </location>
</feature>
<comment type="subcellular location">
    <subcellularLocation>
        <location evidence="1">Membrane</location>
        <topology evidence="1">Multi-pass membrane protein</topology>
    </subcellularLocation>
</comment>
<evidence type="ECO:0000256" key="10">
    <source>
        <dbReference type="SAM" id="Phobius"/>
    </source>
</evidence>
<feature type="transmembrane region" description="Helical" evidence="10">
    <location>
        <begin position="1539"/>
        <end position="1564"/>
    </location>
</feature>
<evidence type="ECO:0000256" key="3">
    <source>
        <dbReference type="ARBA" id="ARBA00022692"/>
    </source>
</evidence>
<feature type="transmembrane region" description="Helical" evidence="10">
    <location>
        <begin position="1094"/>
        <end position="1117"/>
    </location>
</feature>
<dbReference type="Pfam" id="PF01477">
    <property type="entry name" value="PLAT"/>
    <property type="match status" value="1"/>
</dbReference>
<feature type="transmembrane region" description="Helical" evidence="10">
    <location>
        <begin position="1346"/>
        <end position="1367"/>
    </location>
</feature>
<feature type="transmembrane region" description="Helical" evidence="10">
    <location>
        <begin position="739"/>
        <end position="757"/>
    </location>
</feature>
<dbReference type="InterPro" id="IPR000434">
    <property type="entry name" value="PC1"/>
</dbReference>
<dbReference type="Pfam" id="PF20519">
    <property type="entry name" value="Polycystin_dom"/>
    <property type="match status" value="1"/>
</dbReference>
<accession>A0AAV3YIT7</accession>
<dbReference type="PANTHER" id="PTHR46730">
    <property type="entry name" value="POLYCYSTIN-1"/>
    <property type="match status" value="1"/>
</dbReference>
<feature type="transmembrane region" description="Helical" evidence="10">
    <location>
        <begin position="530"/>
        <end position="549"/>
    </location>
</feature>
<keyword evidence="4" id="KW-0677">Repeat</keyword>
<evidence type="ECO:0000256" key="1">
    <source>
        <dbReference type="ARBA" id="ARBA00004141"/>
    </source>
</evidence>
<dbReference type="InterPro" id="IPR000203">
    <property type="entry name" value="GPS"/>
</dbReference>
<dbReference type="SUPFAM" id="SSF49723">
    <property type="entry name" value="Lipase/lipooxygenase domain (PLAT/LH2 domain)"/>
    <property type="match status" value="1"/>
</dbReference>
<feature type="compositionally biased region" description="Basic residues" evidence="9">
    <location>
        <begin position="2075"/>
        <end position="2092"/>
    </location>
</feature>
<keyword evidence="5 10" id="KW-1133">Transmembrane helix</keyword>
<dbReference type="PROSITE" id="PS50221">
    <property type="entry name" value="GAIN_B"/>
    <property type="match status" value="1"/>
</dbReference>
<evidence type="ECO:0000256" key="4">
    <source>
        <dbReference type="ARBA" id="ARBA00022737"/>
    </source>
</evidence>
<keyword evidence="3 10" id="KW-0812">Transmembrane</keyword>
<feature type="region of interest" description="Disordered" evidence="9">
    <location>
        <begin position="1887"/>
        <end position="1913"/>
    </location>
</feature>
<dbReference type="Gene3D" id="2.60.220.50">
    <property type="match status" value="1"/>
</dbReference>
<evidence type="ECO:0000313" key="14">
    <source>
        <dbReference type="Proteomes" id="UP000735302"/>
    </source>
</evidence>
<comment type="caution">
    <text evidence="13">The sequence shown here is derived from an EMBL/GenBank/DDBJ whole genome shotgun (WGS) entry which is preliminary data.</text>
</comment>
<comment type="similarity">
    <text evidence="2">Belongs to the polycystin family.</text>
</comment>
<dbReference type="GO" id="GO:0006816">
    <property type="term" value="P:calcium ion transport"/>
    <property type="evidence" value="ECO:0007669"/>
    <property type="project" value="TreeGrafter"/>
</dbReference>
<feature type="domain" description="GAIN-B" evidence="12">
    <location>
        <begin position="362"/>
        <end position="512"/>
    </location>
</feature>
<protein>
    <submittedName>
        <fullName evidence="13">Polycystic kidney disease protein 1-like 2</fullName>
    </submittedName>
</protein>
<feature type="compositionally biased region" description="Basic and acidic residues" evidence="9">
    <location>
        <begin position="1887"/>
        <end position="1904"/>
    </location>
</feature>
<sequence length="2145" mass="242553">VFHLTVLDNLGGRTTLPDKFYRYSTYSSRDDNKTQPGHVHPEPDGHSRWDKERTSDGVIASSQLYKEANILSDQVAHSKFTPGSNGLLLPLTILARKLNQLASRAPCNHTLPFSKVAPTSNNHQEKNVGGGKDAREWAETLDPCQKRAISRKLILASLEYMPLRDEVEVSQALRCLLETTAEPHELDEDALFMASIRLREIREDALGPLSGAHAYGNSWELNPGTLRLTVEAVSNLLRSSTVHQRFFNTTSQREAVHSFYITVIDNALETLNDVLQAALRYHSIGERPLFLQAELISVNASHYSLSRSVQSSVQINGVAFHLPQALKSTLLASLDKQASESKKEKDKHSAGRSDDHERESTTAFDLVKGGYTDASSHCFQTRAISFSRHPFSFVGKESDLNMVDPVFKQQYGREVNEIKIQLSSHSFKGGRRYHIGLVEASFNSGRRRSTEVQGRNYTLHAWHGTCLYWNTSQDGWCSDGCHVMPSSSVDELHCSCNHLTTFGSHFDLISTALSYTSVDEFFFSLHENPLVVILVSLLMLIYIVMAMVLSPSDAQDTQKDASTCVYLQDNATSHHQKYEVALETGFCRHAGTTSKISIILHGEEGMSETRELMSDDNRPMFEANSRDRFILTLPESLGRIQKIQLWHNNCGTSPGWYLRQAVVRDLNTGQAAYFLCQRWLAVDRDDGKVEREFTSVEGRNITFNMIFWLKGSQYLSDFHTWMSVLTRPPHSRFTRVQRLTVCLTLLSAYMCLSAIWFKQTPQKVYREFGLLDLSWHNIVMGFICCLIVLPLNLFLGFLFRRSRIHYPGYERDRALLNNMAKPGGAATGDLSEGEEETPQTQMTHSILDQSILNWQNIQDWAQKQWLKRQHSVRSSANSVKTSQTSPQLSAPSTTPLVQTLLAEYDTDHASSAWDTASRVAAEKYKTKACSDDSSSDHVSDILNTSRRIFLPFWCRYLAWILCLFITCASITITVMYGFRFSHTKSVMWIQSVYFSFIACFFIVQPLLIVLRVLYTSVRHRKNVTVFNHYEDGFYGEKGISGVLNKQHSFLGEEDEELQRGVAARSRSRYLRFAGPPQEKQLKSSRKRQIRQKRALLLVRNLACFLVMFLILITISFGKDTRSPYMRNLAIKQALTTESHNGMAFNNLKSPNDWYNWNMAAIINSLYSQALFSGEQQEKVSISQPNESKEHPLSMSPAWLGHIVGQIQLRQLRGLPAKCLPKPYFRETRDKCLHHESIRNRNDSDFLPSKNNTSSLQSEAVRESWLGPGIVKLDRSRDTAAKQLKELEESGWIDKETQAVFVEMTLYNAPTNLFSSVTLLMEIDPLLGNILTSEDIMSTNLFRYSSFFDHVILGCELLFVVITLWMIFREMQQGFMLGRAYFFYFWNYIQVLMCAASLLYILVYIFRYVLITNAVESMRSTFYEEFISISFICFCDQLLRDLVAVVFFCVIVKSVKILHYHQVFWRFQTVYRRCRREIFLAGLLYIGLMLAFACLATGLFQPMLYSLRSIWCSLLTMSALSVRVLDWPEEMDSPATHRPVFAMLMVFGYTFLHGFTLTYIFTVLTQRLKKTRKSRVLALTGRQLVSFYWKTLLQLAGLREEPSVDQTDNTLPAEFTMAEILYLVEELLFRMNAVLGTCGLPDKHHSFSDSDTTPNCGEDGMSSGGSMDQAMLLTDHADFLSEPEDQMPRLEQRLQKIEDKLCSQEPYLAQLLKLDSIGADILSEEKEHELRSHLEFEIFQQLQMQRHDLATAEATNTPYEAFKPEDQNSPLNVSGLEHIEEVVSSLLSQHSSSKAKHNSHIFPTKLKSNLQANVLDQQSTKDQKVSHHGAKGMSSDAGNPSSMLIPRRTKSSKIIGGLHQIVDTEGTKSLHLAHENARDTIQKIKTDKLAKELSPRTQCSDRKDNYSTSTTVGAAATPDKKFRVDVLYKPDAIPKSRSCLNSNSRETDILSKFSAKNKQGLAVTGSTNNQSSGNASPQSLESDRGHKRTDSSSGNSAHERSDPSQRKPDLITKSTYARNMLSPPTLDTNAAGGSASTYSGWIPRPKQFKFLPELINPVGAESSSGSEQEVPMSRFRGNHGRRNLRKTKSRGKGKGSEGVISAPIDLATDFPSSGHSGGSDFDIIIHRVPSELDTEDHVLTEGFPKL</sequence>
<dbReference type="InterPro" id="IPR001024">
    <property type="entry name" value="PLAT/LH2_dom"/>
</dbReference>
<keyword evidence="14" id="KW-1185">Reference proteome</keyword>
<proteinExistence type="inferred from homology"/>
<feature type="domain" description="PLAT" evidence="11">
    <location>
        <begin position="576"/>
        <end position="694"/>
    </location>
</feature>
<feature type="region of interest" description="Disordered" evidence="9">
    <location>
        <begin position="337"/>
        <end position="361"/>
    </location>
</feature>
<dbReference type="GO" id="GO:0005261">
    <property type="term" value="F:monoatomic cation channel activity"/>
    <property type="evidence" value="ECO:0007669"/>
    <property type="project" value="TreeGrafter"/>
</dbReference>
<feature type="transmembrane region" description="Helical" evidence="10">
    <location>
        <begin position="777"/>
        <end position="799"/>
    </location>
</feature>
<keyword evidence="7" id="KW-1015">Disulfide bond</keyword>
<dbReference type="GO" id="GO:0005886">
    <property type="term" value="C:plasma membrane"/>
    <property type="evidence" value="ECO:0007669"/>
    <property type="project" value="TreeGrafter"/>
</dbReference>
<feature type="region of interest" description="Disordered" evidence="9">
    <location>
        <begin position="27"/>
        <end position="53"/>
    </location>
</feature>
<feature type="region of interest" description="Disordered" evidence="9">
    <location>
        <begin position="1961"/>
        <end position="2009"/>
    </location>
</feature>
<feature type="region of interest" description="Disordered" evidence="9">
    <location>
        <begin position="2059"/>
        <end position="2098"/>
    </location>
</feature>
<dbReference type="InterPro" id="IPR046338">
    <property type="entry name" value="GAIN_dom_sf"/>
</dbReference>
<keyword evidence="6 10" id="KW-0472">Membrane</keyword>
<reference evidence="13 14" key="1">
    <citation type="journal article" date="2021" name="Elife">
        <title>Chloroplast acquisition without the gene transfer in kleptoplastic sea slugs, Plakobranchus ocellatus.</title>
        <authorList>
            <person name="Maeda T."/>
            <person name="Takahashi S."/>
            <person name="Yoshida T."/>
            <person name="Shimamura S."/>
            <person name="Takaki Y."/>
            <person name="Nagai Y."/>
            <person name="Toyoda A."/>
            <person name="Suzuki Y."/>
            <person name="Arimoto A."/>
            <person name="Ishii H."/>
            <person name="Satoh N."/>
            <person name="Nishiyama T."/>
            <person name="Hasebe M."/>
            <person name="Maruyama T."/>
            <person name="Minagawa J."/>
            <person name="Obokata J."/>
            <person name="Shigenobu S."/>
        </authorList>
    </citation>
    <scope>NUCLEOTIDE SEQUENCE [LARGE SCALE GENOMIC DNA]</scope>
</reference>
<feature type="region of interest" description="Disordered" evidence="9">
    <location>
        <begin position="113"/>
        <end position="132"/>
    </location>
</feature>
<evidence type="ECO:0000313" key="13">
    <source>
        <dbReference type="EMBL" id="GFN82419.1"/>
    </source>
</evidence>
<name>A0AAV3YIT7_9GAST</name>
<dbReference type="PROSITE" id="PS50095">
    <property type="entry name" value="PLAT"/>
    <property type="match status" value="1"/>
</dbReference>
<feature type="compositionally biased region" description="Basic and acidic residues" evidence="9">
    <location>
        <begin position="1996"/>
        <end position="2009"/>
    </location>
</feature>
<evidence type="ECO:0000256" key="5">
    <source>
        <dbReference type="ARBA" id="ARBA00022989"/>
    </source>
</evidence>
<dbReference type="PRINTS" id="PR00500">
    <property type="entry name" value="POLYCYSTIN1"/>
</dbReference>
<dbReference type="InterPro" id="IPR042060">
    <property type="entry name" value="PLAT_polycystin1"/>
</dbReference>
<feature type="transmembrane region" description="Helical" evidence="10">
    <location>
        <begin position="1477"/>
        <end position="1499"/>
    </location>
</feature>